<dbReference type="KEGG" id="ccu:Ccur_08630"/>
<dbReference type="InterPro" id="IPR004638">
    <property type="entry name" value="EmrB-like"/>
</dbReference>
<dbReference type="AlphaFoldDB" id="C7MNS5"/>
<dbReference type="PRINTS" id="PR01036">
    <property type="entry name" value="TCRTETB"/>
</dbReference>
<feature type="transmembrane region" description="Helical" evidence="8">
    <location>
        <begin position="237"/>
        <end position="255"/>
    </location>
</feature>
<sequence>MPDMMVERASTTEQSDASEISEVSSVSPKTADSALASARRHVLPLPISPKGSLFVMLAASFVTCSAQSMLSAALPYIMSDFNVDTTLAQLLTTGYFYVLGILSVLTAFLINSFDTRKLFLAAMCFFVMGSGIAIFAPNYPVLLAARFLQAGGNGIMIPLIQNVAVEVYPKERHGFALGLVGMVIGFAPVLGPVLSGAIVQFWGWRAVFDILGGLGAMALIVSVFTVHNFGEHHHEVLDIRSCLLFIPGLIIFMVGVTCTEQQGLYQWFSYSLDLLGAFLIVAFCYRQAHMEQPLLRLSLFRGKHVILGVGLTALAQIAMVVGTVQLPLYMQELHGVSALNAGLILLPGSLLMAFASPVVGGFYDRHGMRVSATIGLSCLAAGSLGFTIFDGETPLVVVALVYGVRMIGLAFLMMPMTAYALEKLKGGDVAHGTAIVNSFRQIGGALGSSVLVAMMSAATMQLDPGAPTASEGLSVVGLNASFGIQVALAIFTLAIVLMVVKPLKRRDNK</sequence>
<dbReference type="Gene3D" id="1.20.1250.20">
    <property type="entry name" value="MFS general substrate transporter like domains"/>
    <property type="match status" value="1"/>
</dbReference>
<feature type="compositionally biased region" description="Polar residues" evidence="7">
    <location>
        <begin position="9"/>
        <end position="25"/>
    </location>
</feature>
<evidence type="ECO:0000256" key="1">
    <source>
        <dbReference type="ARBA" id="ARBA00004651"/>
    </source>
</evidence>
<feature type="transmembrane region" description="Helical" evidence="8">
    <location>
        <begin position="94"/>
        <end position="111"/>
    </location>
</feature>
<feature type="transmembrane region" description="Helical" evidence="8">
    <location>
        <begin position="53"/>
        <end position="74"/>
    </location>
</feature>
<evidence type="ECO:0000313" key="10">
    <source>
        <dbReference type="EMBL" id="ACU94565.1"/>
    </source>
</evidence>
<dbReference type="SUPFAM" id="SSF103473">
    <property type="entry name" value="MFS general substrate transporter"/>
    <property type="match status" value="1"/>
</dbReference>
<dbReference type="GO" id="GO:0005886">
    <property type="term" value="C:plasma membrane"/>
    <property type="evidence" value="ECO:0007669"/>
    <property type="project" value="UniProtKB-SubCell"/>
</dbReference>
<feature type="region of interest" description="Disordered" evidence="7">
    <location>
        <begin position="1"/>
        <end position="25"/>
    </location>
</feature>
<evidence type="ECO:0000313" key="11">
    <source>
        <dbReference type="Proteomes" id="UP000000954"/>
    </source>
</evidence>
<comment type="subcellular location">
    <subcellularLocation>
        <location evidence="1">Cell membrane</location>
        <topology evidence="1">Multi-pass membrane protein</topology>
    </subcellularLocation>
</comment>
<dbReference type="PROSITE" id="PS50850">
    <property type="entry name" value="MFS"/>
    <property type="match status" value="1"/>
</dbReference>
<feature type="transmembrane region" description="Helical" evidence="8">
    <location>
        <begin position="482"/>
        <end position="500"/>
    </location>
</feature>
<keyword evidence="3" id="KW-1003">Cell membrane</keyword>
<dbReference type="Proteomes" id="UP000000954">
    <property type="component" value="Chromosome"/>
</dbReference>
<organism evidence="10 11">
    <name type="scientific">Cryptobacterium curtum (strain ATCC 700683 / DSM 15641 / CCUG 43107 / 12-3)</name>
    <dbReference type="NCBI Taxonomy" id="469378"/>
    <lineage>
        <taxon>Bacteria</taxon>
        <taxon>Bacillati</taxon>
        <taxon>Actinomycetota</taxon>
        <taxon>Coriobacteriia</taxon>
        <taxon>Eggerthellales</taxon>
        <taxon>Eggerthellaceae</taxon>
        <taxon>Cryptobacterium</taxon>
    </lineage>
</organism>
<evidence type="ECO:0000256" key="4">
    <source>
        <dbReference type="ARBA" id="ARBA00022692"/>
    </source>
</evidence>
<dbReference type="InterPro" id="IPR011701">
    <property type="entry name" value="MFS"/>
</dbReference>
<evidence type="ECO:0000256" key="2">
    <source>
        <dbReference type="ARBA" id="ARBA00022448"/>
    </source>
</evidence>
<evidence type="ECO:0000259" key="9">
    <source>
        <dbReference type="PROSITE" id="PS50850"/>
    </source>
</evidence>
<feature type="domain" description="Major facilitator superfamily (MFS) profile" evidence="9">
    <location>
        <begin position="52"/>
        <end position="504"/>
    </location>
</feature>
<evidence type="ECO:0000256" key="3">
    <source>
        <dbReference type="ARBA" id="ARBA00022475"/>
    </source>
</evidence>
<keyword evidence="2" id="KW-0813">Transport</keyword>
<dbReference type="InterPro" id="IPR020846">
    <property type="entry name" value="MFS_dom"/>
</dbReference>
<evidence type="ECO:0000256" key="5">
    <source>
        <dbReference type="ARBA" id="ARBA00022989"/>
    </source>
</evidence>
<feature type="transmembrane region" description="Helical" evidence="8">
    <location>
        <begin position="143"/>
        <end position="165"/>
    </location>
</feature>
<feature type="transmembrane region" description="Helical" evidence="8">
    <location>
        <begin position="341"/>
        <end position="363"/>
    </location>
</feature>
<reference evidence="10 11" key="1">
    <citation type="journal article" date="2009" name="Stand. Genomic Sci.">
        <title>Complete genome sequence of Cryptobacterium curtum type strain (12-3).</title>
        <authorList>
            <person name="Mavrommatis K."/>
            <person name="Pukall R."/>
            <person name="Rohde C."/>
            <person name="Chen F."/>
            <person name="Sims D."/>
            <person name="Brettin T."/>
            <person name="Kuske C."/>
            <person name="Detter J.C."/>
            <person name="Han C."/>
            <person name="Lapidus A."/>
            <person name="Copeland A."/>
            <person name="Glavina Del Rio T."/>
            <person name="Nolan M."/>
            <person name="Lucas S."/>
            <person name="Tice H."/>
            <person name="Cheng J.F."/>
            <person name="Bruce D."/>
            <person name="Goodwin L."/>
            <person name="Pitluck S."/>
            <person name="Ovchinnikova G."/>
            <person name="Pati A."/>
            <person name="Ivanova N."/>
            <person name="Chen A."/>
            <person name="Palaniappan K."/>
            <person name="Chain P."/>
            <person name="D'haeseleer P."/>
            <person name="Goker M."/>
            <person name="Bristow J."/>
            <person name="Eisen J.A."/>
            <person name="Markowitz V."/>
            <person name="Hugenholtz P."/>
            <person name="Rohde M."/>
            <person name="Klenk H.P."/>
            <person name="Kyrpides N.C."/>
        </authorList>
    </citation>
    <scope>NUCLEOTIDE SEQUENCE [LARGE SCALE GENOMIC DNA]</scope>
    <source>
        <strain evidence="11">ATCC 700683 / DSM 15641 / 12-3</strain>
    </source>
</reference>
<feature type="transmembrane region" description="Helical" evidence="8">
    <location>
        <begin position="177"/>
        <end position="204"/>
    </location>
</feature>
<feature type="transmembrane region" description="Helical" evidence="8">
    <location>
        <begin position="442"/>
        <end position="462"/>
    </location>
</feature>
<dbReference type="InterPro" id="IPR036259">
    <property type="entry name" value="MFS_trans_sf"/>
</dbReference>
<proteinExistence type="predicted"/>
<keyword evidence="6 8" id="KW-0472">Membrane</keyword>
<name>C7MNS5_CRYCD</name>
<feature type="transmembrane region" description="Helical" evidence="8">
    <location>
        <begin position="305"/>
        <end position="329"/>
    </location>
</feature>
<evidence type="ECO:0000256" key="7">
    <source>
        <dbReference type="SAM" id="MobiDB-lite"/>
    </source>
</evidence>
<keyword evidence="11" id="KW-1185">Reference proteome</keyword>
<accession>C7MNS5</accession>
<feature type="transmembrane region" description="Helical" evidence="8">
    <location>
        <begin position="370"/>
        <end position="389"/>
    </location>
</feature>
<dbReference type="GO" id="GO:0022857">
    <property type="term" value="F:transmembrane transporter activity"/>
    <property type="evidence" value="ECO:0007669"/>
    <property type="project" value="InterPro"/>
</dbReference>
<dbReference type="eggNOG" id="COG2814">
    <property type="taxonomic scope" value="Bacteria"/>
</dbReference>
<keyword evidence="4 8" id="KW-0812">Transmembrane</keyword>
<evidence type="ECO:0000256" key="8">
    <source>
        <dbReference type="SAM" id="Phobius"/>
    </source>
</evidence>
<dbReference type="EMBL" id="CP001682">
    <property type="protein sequence ID" value="ACU94565.1"/>
    <property type="molecule type" value="Genomic_DNA"/>
</dbReference>
<keyword evidence="5 8" id="KW-1133">Transmembrane helix</keyword>
<dbReference type="HOGENOM" id="CLU_000960_28_0_11"/>
<dbReference type="Gene3D" id="1.20.1720.10">
    <property type="entry name" value="Multidrug resistance protein D"/>
    <property type="match status" value="1"/>
</dbReference>
<dbReference type="PANTHER" id="PTHR42718:SF24">
    <property type="entry name" value="MAJOR FACILITATOR SUPERFAMILY (MFS) PROFILE DOMAIN-CONTAINING PROTEIN"/>
    <property type="match status" value="1"/>
</dbReference>
<dbReference type="STRING" id="469378.Ccur_08630"/>
<dbReference type="NCBIfam" id="TIGR00711">
    <property type="entry name" value="efflux_EmrB"/>
    <property type="match status" value="1"/>
</dbReference>
<protein>
    <submittedName>
        <fullName evidence="10">Drug resistance transporter, EmrB/QacA subfamily</fullName>
    </submittedName>
</protein>
<dbReference type="PANTHER" id="PTHR42718">
    <property type="entry name" value="MAJOR FACILITATOR SUPERFAMILY MULTIDRUG TRANSPORTER MFSC"/>
    <property type="match status" value="1"/>
</dbReference>
<feature type="transmembrane region" description="Helical" evidence="8">
    <location>
        <begin position="118"/>
        <end position="137"/>
    </location>
</feature>
<feature type="transmembrane region" description="Helical" evidence="8">
    <location>
        <begin position="267"/>
        <end position="285"/>
    </location>
</feature>
<dbReference type="OrthoDB" id="9812221at2"/>
<evidence type="ECO:0000256" key="6">
    <source>
        <dbReference type="ARBA" id="ARBA00023136"/>
    </source>
</evidence>
<feature type="transmembrane region" description="Helical" evidence="8">
    <location>
        <begin position="210"/>
        <end position="230"/>
    </location>
</feature>
<dbReference type="RefSeq" id="WP_012803252.1">
    <property type="nucleotide sequence ID" value="NC_013170.1"/>
</dbReference>
<dbReference type="Pfam" id="PF07690">
    <property type="entry name" value="MFS_1"/>
    <property type="match status" value="1"/>
</dbReference>
<gene>
    <name evidence="10" type="ordered locus">Ccur_08630</name>
</gene>
<feature type="transmembrane region" description="Helical" evidence="8">
    <location>
        <begin position="395"/>
        <end position="421"/>
    </location>
</feature>